<feature type="region of interest" description="Disordered" evidence="1">
    <location>
        <begin position="175"/>
        <end position="213"/>
    </location>
</feature>
<feature type="compositionally biased region" description="Basic and acidic residues" evidence="1">
    <location>
        <begin position="191"/>
        <end position="201"/>
    </location>
</feature>
<dbReference type="EMBL" id="JAPNKA010000001">
    <property type="protein sequence ID" value="MCY1077410.1"/>
    <property type="molecule type" value="Genomic_DNA"/>
</dbReference>
<evidence type="ECO:0000313" key="2">
    <source>
        <dbReference type="EMBL" id="MCY1077410.1"/>
    </source>
</evidence>
<evidence type="ECO:0000256" key="1">
    <source>
        <dbReference type="SAM" id="MobiDB-lite"/>
    </source>
</evidence>
<reference evidence="2 3" key="1">
    <citation type="submission" date="2022-11" db="EMBL/GenBank/DDBJ databases">
        <title>Minimal conservation of predation-associated metabolite biosynthetic gene clusters underscores biosynthetic potential of Myxococcota including descriptions for ten novel species: Archangium lansinium sp. nov., Myxococcus landrumus sp. nov., Nannocystis bai.</title>
        <authorList>
            <person name="Ahearne A."/>
            <person name="Stevens C."/>
            <person name="Phillips K."/>
        </authorList>
    </citation>
    <scope>NUCLEOTIDE SEQUENCE [LARGE SCALE GENOMIC DNA]</scope>
    <source>
        <strain evidence="2 3">MIWBW</strain>
    </source>
</reference>
<keyword evidence="3" id="KW-1185">Reference proteome</keyword>
<protein>
    <recommendedName>
        <fullName evidence="4">Prohead serine protease</fullName>
    </recommendedName>
</protein>
<accession>A0ABT4A712</accession>
<feature type="region of interest" description="Disordered" evidence="1">
    <location>
        <begin position="1"/>
        <end position="26"/>
    </location>
</feature>
<dbReference type="Pfam" id="PF25209">
    <property type="entry name" value="Phage_capsid_4"/>
    <property type="match status" value="1"/>
</dbReference>
<gene>
    <name evidence="2" type="ORF">OV287_23340</name>
</gene>
<evidence type="ECO:0000313" key="3">
    <source>
        <dbReference type="Proteomes" id="UP001207654"/>
    </source>
</evidence>
<organism evidence="2 3">
    <name type="scientific">Archangium lansingense</name>
    <dbReference type="NCBI Taxonomy" id="2995310"/>
    <lineage>
        <taxon>Bacteria</taxon>
        <taxon>Pseudomonadati</taxon>
        <taxon>Myxococcota</taxon>
        <taxon>Myxococcia</taxon>
        <taxon>Myxococcales</taxon>
        <taxon>Cystobacterineae</taxon>
        <taxon>Archangiaceae</taxon>
        <taxon>Archangium</taxon>
    </lineage>
</organism>
<proteinExistence type="predicted"/>
<dbReference type="Proteomes" id="UP001207654">
    <property type="component" value="Unassembled WGS sequence"/>
</dbReference>
<comment type="caution">
    <text evidence="2">The sequence shown here is derived from an EMBL/GenBank/DDBJ whole genome shotgun (WGS) entry which is preliminary data.</text>
</comment>
<name>A0ABT4A712_9BACT</name>
<sequence>MANENNAAPAVERRDAPPLTQRGAFVPSTFDEKTGTVEVTWTTGARGLRSPWYDDNYWEELEVSEKAVNLSRLNNGAPCLADHNGYTIRGVIGVVERAWIVDGEGRAVVRFSDRADVKPIREDVRNGILQHLSVGYSVQEWKQLPAGTDGIPIKRAVRWTPAEISLVPMGFDDDAKVRSAERGPAPQNRTRNMDPENDPKNPTEQNQQTPEEIRAVERERAETITRLCQRNNMPDLGLELIRKGIPLDRARTIILEKLAERSETDGISPWPSGAPERGYDVPGQRGGHDDFRAAAVDALVIRAGIKLDKPHPAAADLRHMPSVELARTALSRAGKRVGNLSPSETIKRAMTISDFPLILTGAIGASVRTGYEQEPASHRIWVGTDTVPDFREQMRPILGSAPDLEQIAELGEYKYGSLSEDAASFRVLKYGKALALSWELLVSDRLNAFIRVQPALGQAARRKEADLVYSLFKENSGNGPTMQDGVTLWHADHGNTVTGTLNAAGLGLARTALRRQTAIGGGFLALAPRFIICCPEDETTLDALLASTTRTKTSDTEADRPDWIGKLIPVIEPRLSVGAFFIAADSSQIDTITLALLEENASGPVIEEESEFNRDAHRMKVRHVAGAKALDWRGVVRVKAP</sequence>
<dbReference type="NCBIfam" id="NF045541">
    <property type="entry name" value="scaf_prot_MCP2"/>
    <property type="match status" value="1"/>
</dbReference>
<evidence type="ECO:0008006" key="4">
    <source>
        <dbReference type="Google" id="ProtNLM"/>
    </source>
</evidence>
<dbReference type="RefSeq" id="WP_267536243.1">
    <property type="nucleotide sequence ID" value="NZ_JAPNKA010000001.1"/>
</dbReference>